<evidence type="ECO:0000259" key="5">
    <source>
        <dbReference type="Pfam" id="PF04055"/>
    </source>
</evidence>
<dbReference type="AlphaFoldDB" id="A0A1I2W256"/>
<dbReference type="InterPro" id="IPR007197">
    <property type="entry name" value="rSAM"/>
</dbReference>
<dbReference type="EMBL" id="FOOX01000012">
    <property type="protein sequence ID" value="SFG93621.1"/>
    <property type="molecule type" value="Genomic_DNA"/>
</dbReference>
<proteinExistence type="predicted"/>
<accession>A0A1I2W256</accession>
<dbReference type="Proteomes" id="UP000199337">
    <property type="component" value="Unassembled WGS sequence"/>
</dbReference>
<gene>
    <name evidence="6" type="ORF">SAMN05660649_03214</name>
</gene>
<dbReference type="OrthoDB" id="9810775at2"/>
<dbReference type="STRING" id="341036.SAMN05660649_03214"/>
<dbReference type="PANTHER" id="PTHR11228">
    <property type="entry name" value="RADICAL SAM DOMAIN PROTEIN"/>
    <property type="match status" value="1"/>
</dbReference>
<dbReference type="InterPro" id="IPR013785">
    <property type="entry name" value="Aldolase_TIM"/>
</dbReference>
<name>A0A1I2W256_9FIRM</name>
<dbReference type="InterPro" id="IPR058240">
    <property type="entry name" value="rSAM_sf"/>
</dbReference>
<keyword evidence="7" id="KW-1185">Reference proteome</keyword>
<dbReference type="CDD" id="cd01335">
    <property type="entry name" value="Radical_SAM"/>
    <property type="match status" value="1"/>
</dbReference>
<evidence type="ECO:0000256" key="2">
    <source>
        <dbReference type="ARBA" id="ARBA00022723"/>
    </source>
</evidence>
<dbReference type="InterPro" id="IPR050377">
    <property type="entry name" value="Radical_SAM_PqqE_MftC-like"/>
</dbReference>
<keyword evidence="2" id="KW-0479">Metal-binding</keyword>
<protein>
    <submittedName>
        <fullName evidence="6">4Fe-4S single cluster domain-containing protein</fullName>
    </submittedName>
</protein>
<feature type="domain" description="Radical SAM core" evidence="5">
    <location>
        <begin position="9"/>
        <end position="103"/>
    </location>
</feature>
<sequence>MKPTGLHILLTYQCTFECDHCFVWGSPRQSGTLSLKQLREILRQAEAVGSIEWIYFEGGEPFLFYPVLLEAAREVAAAGFRVGIVTNGYWATSLEDALEWLRPFAGLVGDLSVSSDLYHYNEVVSFQMKNATRAAERLGLPVGTISIAQPESPQQTCPDGQSTAALEAVASSESRIMYRGRATEKLAKQVAWRVWTEFGECPHEDLREPGRIHLDPLGNLHVCQGISIGNLFRRTLKEICAHYCPDDHPVVGPLLNGGPVGLVERYALPHGNTYADACHLCYTARLALRERFPETLVPDQMYGII</sequence>
<dbReference type="SUPFAM" id="SSF102114">
    <property type="entry name" value="Radical SAM enzymes"/>
    <property type="match status" value="1"/>
</dbReference>
<keyword evidence="4" id="KW-0411">Iron-sulfur</keyword>
<dbReference type="PANTHER" id="PTHR11228:SF34">
    <property type="entry name" value="TUNGSTEN-CONTAINING ALDEHYDE FERREDOXIN OXIDOREDUCTASE COFACTOR MODIFYING PROTEIN"/>
    <property type="match status" value="1"/>
</dbReference>
<dbReference type="GO" id="GO:0003824">
    <property type="term" value="F:catalytic activity"/>
    <property type="evidence" value="ECO:0007669"/>
    <property type="project" value="InterPro"/>
</dbReference>
<keyword evidence="1" id="KW-0949">S-adenosyl-L-methionine</keyword>
<evidence type="ECO:0000256" key="3">
    <source>
        <dbReference type="ARBA" id="ARBA00023004"/>
    </source>
</evidence>
<dbReference type="Pfam" id="PF04055">
    <property type="entry name" value="Radical_SAM"/>
    <property type="match status" value="1"/>
</dbReference>
<evidence type="ECO:0000256" key="4">
    <source>
        <dbReference type="ARBA" id="ARBA00023014"/>
    </source>
</evidence>
<keyword evidence="3" id="KW-0408">Iron</keyword>
<evidence type="ECO:0000313" key="6">
    <source>
        <dbReference type="EMBL" id="SFG93621.1"/>
    </source>
</evidence>
<organism evidence="6 7">
    <name type="scientific">Desulfotruncus arcticus DSM 17038</name>
    <dbReference type="NCBI Taxonomy" id="1121424"/>
    <lineage>
        <taxon>Bacteria</taxon>
        <taxon>Bacillati</taxon>
        <taxon>Bacillota</taxon>
        <taxon>Clostridia</taxon>
        <taxon>Eubacteriales</taxon>
        <taxon>Desulfallaceae</taxon>
        <taxon>Desulfotruncus</taxon>
    </lineage>
</organism>
<evidence type="ECO:0000313" key="7">
    <source>
        <dbReference type="Proteomes" id="UP000199337"/>
    </source>
</evidence>
<dbReference type="Gene3D" id="3.20.20.70">
    <property type="entry name" value="Aldolase class I"/>
    <property type="match status" value="1"/>
</dbReference>
<dbReference type="RefSeq" id="WP_092472393.1">
    <property type="nucleotide sequence ID" value="NZ_FOOX01000012.1"/>
</dbReference>
<dbReference type="GO" id="GO:0046872">
    <property type="term" value="F:metal ion binding"/>
    <property type="evidence" value="ECO:0007669"/>
    <property type="project" value="UniProtKB-KW"/>
</dbReference>
<dbReference type="SFLD" id="SFLDS00029">
    <property type="entry name" value="Radical_SAM"/>
    <property type="match status" value="1"/>
</dbReference>
<evidence type="ECO:0000256" key="1">
    <source>
        <dbReference type="ARBA" id="ARBA00022691"/>
    </source>
</evidence>
<reference evidence="7" key="1">
    <citation type="submission" date="2016-10" db="EMBL/GenBank/DDBJ databases">
        <authorList>
            <person name="Varghese N."/>
            <person name="Submissions S."/>
        </authorList>
    </citation>
    <scope>NUCLEOTIDE SEQUENCE [LARGE SCALE GENOMIC DNA]</scope>
    <source>
        <strain evidence="7">DSM 17038</strain>
    </source>
</reference>
<dbReference type="GO" id="GO:0051536">
    <property type="term" value="F:iron-sulfur cluster binding"/>
    <property type="evidence" value="ECO:0007669"/>
    <property type="project" value="UniProtKB-KW"/>
</dbReference>